<feature type="transmembrane region" description="Helical" evidence="10">
    <location>
        <begin position="381"/>
        <end position="403"/>
    </location>
</feature>
<evidence type="ECO:0000256" key="7">
    <source>
        <dbReference type="ARBA" id="ARBA00023136"/>
    </source>
</evidence>
<keyword evidence="12" id="KW-0496">Mitochondrion</keyword>
<dbReference type="Pfam" id="PF00361">
    <property type="entry name" value="Proton_antipo_M"/>
    <property type="match status" value="1"/>
</dbReference>
<feature type="transmembrane region" description="Helical" evidence="10">
    <location>
        <begin position="245"/>
        <end position="267"/>
    </location>
</feature>
<name>U3MF17_9ASCO</name>
<evidence type="ECO:0000256" key="8">
    <source>
        <dbReference type="ARBA" id="ARBA00031028"/>
    </source>
</evidence>
<proteinExistence type="inferred from homology"/>
<feature type="transmembrane region" description="Helical" evidence="10">
    <location>
        <begin position="62"/>
        <end position="79"/>
    </location>
</feature>
<dbReference type="GO" id="GO:0008137">
    <property type="term" value="F:NADH dehydrogenase (ubiquinone) activity"/>
    <property type="evidence" value="ECO:0007669"/>
    <property type="project" value="UniProtKB-EC"/>
</dbReference>
<dbReference type="RefSeq" id="YP_008578705.1">
    <property type="nucleotide sequence ID" value="NC_022434.1"/>
</dbReference>
<dbReference type="EC" id="7.1.1.2" evidence="3"/>
<geneLocation type="mitochondrion" evidence="12"/>
<organism evidence="12">
    <name type="scientific">Candida bohioensis</name>
    <dbReference type="NCBI Taxonomy" id="561986"/>
    <lineage>
        <taxon>Eukaryota</taxon>
        <taxon>Fungi</taxon>
        <taxon>Dikarya</taxon>
        <taxon>Ascomycota</taxon>
        <taxon>Saccharomycotina</taxon>
        <taxon>Pichiomycetes</taxon>
        <taxon>Debaryomycetaceae</taxon>
        <taxon>Candida/Lodderomyces clade</taxon>
        <taxon>Candida</taxon>
    </lineage>
</organism>
<feature type="domain" description="NADH:quinone oxidoreductase/Mrp antiporter transmembrane" evidence="11">
    <location>
        <begin position="110"/>
        <end position="392"/>
    </location>
</feature>
<evidence type="ECO:0000256" key="1">
    <source>
        <dbReference type="ARBA" id="ARBA00004141"/>
    </source>
</evidence>
<feature type="transmembrane region" description="Helical" evidence="10">
    <location>
        <begin position="144"/>
        <end position="168"/>
    </location>
</feature>
<evidence type="ECO:0000256" key="10">
    <source>
        <dbReference type="SAM" id="Phobius"/>
    </source>
</evidence>
<evidence type="ECO:0000256" key="5">
    <source>
        <dbReference type="ARBA" id="ARBA00022692"/>
    </source>
</evidence>
<feature type="transmembrane region" description="Helical" evidence="10">
    <location>
        <begin position="424"/>
        <end position="442"/>
    </location>
</feature>
<comment type="catalytic activity">
    <reaction evidence="9">
        <text>a ubiquinone + NADH + 5 H(+)(in) = a ubiquinol + NAD(+) + 4 H(+)(out)</text>
        <dbReference type="Rhea" id="RHEA:29091"/>
        <dbReference type="Rhea" id="RHEA-COMP:9565"/>
        <dbReference type="Rhea" id="RHEA-COMP:9566"/>
        <dbReference type="ChEBI" id="CHEBI:15378"/>
        <dbReference type="ChEBI" id="CHEBI:16389"/>
        <dbReference type="ChEBI" id="CHEBI:17976"/>
        <dbReference type="ChEBI" id="CHEBI:57540"/>
        <dbReference type="ChEBI" id="CHEBI:57945"/>
        <dbReference type="EC" id="7.1.1.2"/>
    </reaction>
</comment>
<dbReference type="AlphaFoldDB" id="U3MF17"/>
<dbReference type="GO" id="GO:0016020">
    <property type="term" value="C:membrane"/>
    <property type="evidence" value="ECO:0007669"/>
    <property type="project" value="UniProtKB-SubCell"/>
</dbReference>
<reference evidence="12" key="1">
    <citation type="submission" date="2013-06" db="EMBL/GenBank/DDBJ databases">
        <authorList>
            <person name="Hegedusova E."/>
            <person name="Pfeiffer I."/>
            <person name="Brejova B."/>
            <person name="Nosek J."/>
        </authorList>
    </citation>
    <scope>NUCLEOTIDE SEQUENCE</scope>
    <source>
        <strain evidence="12">NRRL Y-27737</strain>
    </source>
</reference>
<accession>U3MF17</accession>
<keyword evidence="6 10" id="KW-1133">Transmembrane helix</keyword>
<evidence type="ECO:0000313" key="12">
    <source>
        <dbReference type="EMBL" id="AGW07348.1"/>
    </source>
</evidence>
<evidence type="ECO:0000256" key="9">
    <source>
        <dbReference type="ARBA" id="ARBA00049551"/>
    </source>
</evidence>
<evidence type="ECO:0000259" key="11">
    <source>
        <dbReference type="Pfam" id="PF00361"/>
    </source>
</evidence>
<feature type="transmembrane region" description="Helical" evidence="10">
    <location>
        <begin position="91"/>
        <end position="109"/>
    </location>
</feature>
<keyword evidence="5 10" id="KW-0812">Transmembrane</keyword>
<evidence type="ECO:0000256" key="6">
    <source>
        <dbReference type="ARBA" id="ARBA00022989"/>
    </source>
</evidence>
<feature type="transmembrane region" description="Helical" evidence="10">
    <location>
        <begin position="188"/>
        <end position="208"/>
    </location>
</feature>
<comment type="similarity">
    <text evidence="2">Belongs to the complex I subunit 2 family.</text>
</comment>
<evidence type="ECO:0000256" key="2">
    <source>
        <dbReference type="ARBA" id="ARBA00007012"/>
    </source>
</evidence>
<dbReference type="PANTHER" id="PTHR22773">
    <property type="entry name" value="NADH DEHYDROGENASE"/>
    <property type="match status" value="1"/>
</dbReference>
<comment type="subcellular location">
    <subcellularLocation>
        <location evidence="1">Membrane</location>
        <topology evidence="1">Multi-pass membrane protein</topology>
    </subcellularLocation>
</comment>
<gene>
    <name evidence="12" type="primary">nad2</name>
</gene>
<dbReference type="GeneID" id="17046920"/>
<dbReference type="EMBL" id="KF214631">
    <property type="protein sequence ID" value="AGW07348.1"/>
    <property type="molecule type" value="Genomic_DNA"/>
</dbReference>
<dbReference type="InterPro" id="IPR001750">
    <property type="entry name" value="ND/Mrp_TM"/>
</dbReference>
<feature type="transmembrane region" description="Helical" evidence="10">
    <location>
        <begin position="345"/>
        <end position="361"/>
    </location>
</feature>
<feature type="transmembrane region" description="Helical" evidence="10">
    <location>
        <begin position="298"/>
        <end position="324"/>
    </location>
</feature>
<keyword evidence="7 10" id="KW-0472">Membrane</keyword>
<protein>
    <recommendedName>
        <fullName evidence="4">NADH-ubiquinone oxidoreductase chain 2</fullName>
        <ecNumber evidence="3">7.1.1.2</ecNumber>
    </recommendedName>
    <alternativeName>
        <fullName evidence="8">NADH dehydrogenase subunit 2</fullName>
    </alternativeName>
</protein>
<sequence>MTTIISVLFMIYAALIYLNQGLLSRTGIVTACMSMHTQYVRIKKEHNMTTFNDWLNINDQTLIMQTIMLMLLMSLFMYLTVNKRHFNHSKWMINMMFFNAIGLLLLPAVNDLFMFYIIIELQSYSLYILTSTDNTSYNATRSGMLYFLTGGLASVLIIFGSGYVYYKLGTTNIYDMTDMPASMRGNEVMFGMYTFIAALVFKMGLAPLHSWSMSVYNYAPTFVTAYMSIVAKLSITGWLFCHNSIVSPTLATMVFFMSMVTAAVVPLHNTNTKVMLAYSGMLNFSYLLLPMMTRDVSYYIYLMQYSMTHLMMFLCLLASNSYMAKPHTDWSPIVMVKELKVPNKMLSFCLMLCLFSLIGMPPLPGFYGKYTVMTHLTDKNYYLPVMFMIMLSVTATYYYAFIIKMLISELWNRSSEFKPMGSKALGVLIGLLMLLFMTFYLYQDYILEGLGYTCMQ</sequence>
<evidence type="ECO:0000256" key="4">
    <source>
        <dbReference type="ARBA" id="ARBA00021008"/>
    </source>
</evidence>
<evidence type="ECO:0000256" key="3">
    <source>
        <dbReference type="ARBA" id="ARBA00012944"/>
    </source>
</evidence>
<feature type="transmembrane region" description="Helical" evidence="10">
    <location>
        <begin position="215"/>
        <end position="239"/>
    </location>
</feature>